<dbReference type="SMART" id="SM00857">
    <property type="entry name" value="Resolvase"/>
    <property type="match status" value="1"/>
</dbReference>
<organism evidence="8 9">
    <name type="scientific">Photobacterium damselae</name>
    <dbReference type="NCBI Taxonomy" id="38293"/>
    <lineage>
        <taxon>Bacteria</taxon>
        <taxon>Pseudomonadati</taxon>
        <taxon>Pseudomonadota</taxon>
        <taxon>Gammaproteobacteria</taxon>
        <taxon>Vibrionales</taxon>
        <taxon>Vibrionaceae</taxon>
        <taxon>Photobacterium</taxon>
    </lineage>
</organism>
<dbReference type="PANTHER" id="PTHR30461:SF26">
    <property type="entry name" value="RESOLVASE HOMOLOG YNEB"/>
    <property type="match status" value="1"/>
</dbReference>
<dbReference type="PROSITE" id="PS00397">
    <property type="entry name" value="RECOMBINASES_1"/>
    <property type="match status" value="1"/>
</dbReference>
<reference evidence="8 9" key="1">
    <citation type="submission" date="2018-03" db="EMBL/GenBank/DDBJ databases">
        <title>Whole genome sequencing of Histamine producing bacteria.</title>
        <authorList>
            <person name="Butler K."/>
        </authorList>
    </citation>
    <scope>NUCLEOTIDE SEQUENCE [LARGE SCALE GENOMIC DNA]</scope>
    <source>
        <strain evidence="8 9">BT-6</strain>
    </source>
</reference>
<dbReference type="Gene3D" id="3.40.50.1390">
    <property type="entry name" value="Resolvase, N-terminal catalytic domain"/>
    <property type="match status" value="1"/>
</dbReference>
<gene>
    <name evidence="8" type="ORF">CTM90_05895</name>
</gene>
<dbReference type="GO" id="GO:0006310">
    <property type="term" value="P:DNA recombination"/>
    <property type="evidence" value="ECO:0007669"/>
    <property type="project" value="UniProtKB-KW"/>
</dbReference>
<dbReference type="GO" id="GO:0015074">
    <property type="term" value="P:DNA integration"/>
    <property type="evidence" value="ECO:0007669"/>
    <property type="project" value="UniProtKB-KW"/>
</dbReference>
<dbReference type="Pfam" id="PF00239">
    <property type="entry name" value="Resolvase"/>
    <property type="match status" value="1"/>
</dbReference>
<keyword evidence="4" id="KW-0233">DNA recombination</keyword>
<feature type="domain" description="Resolvase/invertase-type recombinase catalytic" evidence="7">
    <location>
        <begin position="5"/>
        <end position="140"/>
    </location>
</feature>
<dbReference type="CDD" id="cd03768">
    <property type="entry name" value="SR_ResInv"/>
    <property type="match status" value="1"/>
</dbReference>
<dbReference type="InterPro" id="IPR006119">
    <property type="entry name" value="Resolv_N"/>
</dbReference>
<evidence type="ECO:0000256" key="5">
    <source>
        <dbReference type="PIRSR" id="PIRSR606118-50"/>
    </source>
</evidence>
<dbReference type="PROSITE" id="PS51736">
    <property type="entry name" value="RECOMBINASES_3"/>
    <property type="match status" value="1"/>
</dbReference>
<evidence type="ECO:0000313" key="8">
    <source>
        <dbReference type="EMBL" id="PSU18277.1"/>
    </source>
</evidence>
<protein>
    <submittedName>
        <fullName evidence="8">Recombinase family protein</fullName>
    </submittedName>
</protein>
<evidence type="ECO:0000259" key="7">
    <source>
        <dbReference type="PROSITE" id="PS51736"/>
    </source>
</evidence>
<comment type="caution">
    <text evidence="8">The sequence shown here is derived from an EMBL/GenBank/DDBJ whole genome shotgun (WGS) entry which is preliminary data.</text>
</comment>
<dbReference type="InterPro" id="IPR006118">
    <property type="entry name" value="Recombinase_CS"/>
</dbReference>
<evidence type="ECO:0000256" key="2">
    <source>
        <dbReference type="ARBA" id="ARBA00022908"/>
    </source>
</evidence>
<evidence type="ECO:0000256" key="4">
    <source>
        <dbReference type="ARBA" id="ARBA00023172"/>
    </source>
</evidence>
<dbReference type="EMBL" id="PYMM01000002">
    <property type="protein sequence ID" value="PSU18277.1"/>
    <property type="molecule type" value="Genomic_DNA"/>
</dbReference>
<dbReference type="InterPro" id="IPR050639">
    <property type="entry name" value="SSR_resolvase"/>
</dbReference>
<evidence type="ECO:0000313" key="9">
    <source>
        <dbReference type="Proteomes" id="UP000241404"/>
    </source>
</evidence>
<dbReference type="SUPFAM" id="SSF53041">
    <property type="entry name" value="Resolvase-like"/>
    <property type="match status" value="1"/>
</dbReference>
<comment type="similarity">
    <text evidence="1">Belongs to the site-specific recombinase resolvase family.</text>
</comment>
<dbReference type="AlphaFoldDB" id="A0ABD6X6S5"/>
<dbReference type="InterPro" id="IPR036162">
    <property type="entry name" value="Resolvase-like_N_sf"/>
</dbReference>
<evidence type="ECO:0000256" key="6">
    <source>
        <dbReference type="PROSITE-ProRule" id="PRU10137"/>
    </source>
</evidence>
<keyword evidence="3" id="KW-0238">DNA-binding</keyword>
<feature type="active site" description="O-(5'-phospho-DNA)-serine intermediate" evidence="5 6">
    <location>
        <position position="13"/>
    </location>
</feature>
<dbReference type="PANTHER" id="PTHR30461">
    <property type="entry name" value="DNA-INVERTASE FROM LAMBDOID PROPHAGE"/>
    <property type="match status" value="1"/>
</dbReference>
<evidence type="ECO:0000256" key="3">
    <source>
        <dbReference type="ARBA" id="ARBA00023125"/>
    </source>
</evidence>
<dbReference type="GO" id="GO:0003677">
    <property type="term" value="F:DNA binding"/>
    <property type="evidence" value="ECO:0007669"/>
    <property type="project" value="UniProtKB-KW"/>
</dbReference>
<sequence length="208" mass="22695">MSQGQSYIYARVSTSEQNVEQQVSHLKTLSPNAIVYKEHCSGKTLDREEFNKLKKAVHKGDRITVLSVSRLGRNTVEVLQFIEDMKDRGVAVCVADLGGIDVCSPMGKLVLTTLAAVAEMQREEILDKQRIGIERAKAEGKYKGKQQSAKTVKACEGALRDIARGLSKEKAAKANGVGIATLYRYIKDTKGTPSNGHQQGVSLNQGDC</sequence>
<dbReference type="Proteomes" id="UP000241404">
    <property type="component" value="Unassembled WGS sequence"/>
</dbReference>
<keyword evidence="2" id="KW-0229">DNA integration</keyword>
<proteinExistence type="inferred from homology"/>
<evidence type="ECO:0000256" key="1">
    <source>
        <dbReference type="ARBA" id="ARBA00009913"/>
    </source>
</evidence>
<accession>A0ABD6X6S5</accession>
<name>A0ABD6X6S5_PHODM</name>